<evidence type="ECO:0000313" key="7">
    <source>
        <dbReference type="EMBL" id="SFE12455.1"/>
    </source>
</evidence>
<dbReference type="InterPro" id="IPR020396">
    <property type="entry name" value="NADH_UbQ_OxRdtase_CS"/>
</dbReference>
<protein>
    <recommendedName>
        <fullName evidence="3">NADH-quinone oxidoreductase subunit C</fullName>
        <ecNumber evidence="3">7.1.1.-</ecNumber>
    </recommendedName>
    <alternativeName>
        <fullName evidence="3">NADH dehydrogenase I subunit C</fullName>
    </alternativeName>
    <alternativeName>
        <fullName evidence="3">NDH-1 subunit C</fullName>
    </alternativeName>
</protein>
<keyword evidence="3" id="KW-1003">Cell membrane</keyword>
<dbReference type="PANTHER" id="PTHR10884">
    <property type="entry name" value="NADH DEHYDROGENASE UBIQUINONE IRON-SULFUR PROTEIN 3"/>
    <property type="match status" value="1"/>
</dbReference>
<dbReference type="GO" id="GO:0048038">
    <property type="term" value="F:quinone binding"/>
    <property type="evidence" value="ECO:0007669"/>
    <property type="project" value="UniProtKB-KW"/>
</dbReference>
<dbReference type="AlphaFoldDB" id="A0A1I1XYH4"/>
<dbReference type="EC" id="7.1.1.-" evidence="3"/>
<dbReference type="GO" id="GO:0050136">
    <property type="term" value="F:NADH dehydrogenase (quinone) (non-electrogenic) activity"/>
    <property type="evidence" value="ECO:0007669"/>
    <property type="project" value="UniProtKB-UniRule"/>
</dbReference>
<dbReference type="Gene3D" id="3.30.460.80">
    <property type="entry name" value="NADH:ubiquinone oxidoreductase, 30kDa subunit"/>
    <property type="match status" value="1"/>
</dbReference>
<dbReference type="SUPFAM" id="SSF143243">
    <property type="entry name" value="Nqo5-like"/>
    <property type="match status" value="1"/>
</dbReference>
<evidence type="ECO:0000313" key="8">
    <source>
        <dbReference type="Proteomes" id="UP000199477"/>
    </source>
</evidence>
<dbReference type="EMBL" id="FONH01000001">
    <property type="protein sequence ID" value="SFE12455.1"/>
    <property type="molecule type" value="Genomic_DNA"/>
</dbReference>
<dbReference type="InterPro" id="IPR010218">
    <property type="entry name" value="NADH_DH_suC"/>
</dbReference>
<reference evidence="8" key="1">
    <citation type="submission" date="2016-10" db="EMBL/GenBank/DDBJ databases">
        <authorList>
            <person name="Varghese N."/>
            <person name="Submissions S."/>
        </authorList>
    </citation>
    <scope>NUCLEOTIDE SEQUENCE [LARGE SCALE GENOMIC DNA]</scope>
    <source>
        <strain evidence="8">UNC178MFTsu3.1</strain>
    </source>
</reference>
<evidence type="ECO:0000256" key="5">
    <source>
        <dbReference type="RuleBase" id="RU003582"/>
    </source>
</evidence>
<keyword evidence="3 5" id="KW-0874">Quinone</keyword>
<evidence type="ECO:0000256" key="2">
    <source>
        <dbReference type="ARBA" id="ARBA00022448"/>
    </source>
</evidence>
<comment type="subunit">
    <text evidence="3">NDH-1 is composed of 14 different subunits. Subunits NuoB, C, D, E, F, and G constitute the peripheral sector of the complex.</text>
</comment>
<dbReference type="STRING" id="500610.SAMN02799615_00429"/>
<evidence type="ECO:0000256" key="4">
    <source>
        <dbReference type="RuleBase" id="RU003456"/>
    </source>
</evidence>
<comment type="subcellular location">
    <subcellularLocation>
        <location evidence="3">Cell membrane</location>
        <topology evidence="3">Peripheral membrane protein</topology>
        <orientation evidence="3">Cytoplasmic side</orientation>
    </subcellularLocation>
</comment>
<gene>
    <name evidence="3" type="primary">nuoC</name>
    <name evidence="7" type="ORF">SAMN02799615_00429</name>
</gene>
<dbReference type="RefSeq" id="WP_026634439.1">
    <property type="nucleotide sequence ID" value="NZ_FONH01000001.1"/>
</dbReference>
<dbReference type="InterPro" id="IPR001268">
    <property type="entry name" value="NADH_UbQ_OxRdtase_30kDa_su"/>
</dbReference>
<comment type="catalytic activity">
    <reaction evidence="3 5">
        <text>a quinone + NADH + 5 H(+)(in) = a quinol + NAD(+) + 4 H(+)(out)</text>
        <dbReference type="Rhea" id="RHEA:57888"/>
        <dbReference type="ChEBI" id="CHEBI:15378"/>
        <dbReference type="ChEBI" id="CHEBI:24646"/>
        <dbReference type="ChEBI" id="CHEBI:57540"/>
        <dbReference type="ChEBI" id="CHEBI:57945"/>
        <dbReference type="ChEBI" id="CHEBI:132124"/>
    </reaction>
</comment>
<proteinExistence type="inferred from homology"/>
<keyword evidence="3" id="KW-0830">Ubiquinone</keyword>
<dbReference type="GO" id="GO:0008137">
    <property type="term" value="F:NADH dehydrogenase (ubiquinone) activity"/>
    <property type="evidence" value="ECO:0007669"/>
    <property type="project" value="InterPro"/>
</dbReference>
<dbReference type="Proteomes" id="UP000199477">
    <property type="component" value="Unassembled WGS sequence"/>
</dbReference>
<keyword evidence="3 4" id="KW-1278">Translocase</keyword>
<sequence>MSETQTNSLAERLSARFGDTLKISVARTEVTAEVAAADLIAVATALRDEAAFRFGELVDLCGVDYLGYGQTEWDTETVSGTGFSRGVEGEAMGRFKWADRPRDVSQPRRFAAVIHLLSIENNQRLRLRVFGEDDSLPVVPSVTGVWAGSNWFEREAFDLYGIIFEGHPDLRRILTDYGFVGHPFRKDFPLIGNVEVRYDPEQKRVVYEPVSIEPRVLVPRVIRDDADLLQAKAEAADNWREN</sequence>
<dbReference type="NCBIfam" id="NF004730">
    <property type="entry name" value="PRK06074.1-1"/>
    <property type="match status" value="1"/>
</dbReference>
<accession>A0A1I1XYH4</accession>
<dbReference type="GO" id="GO:0005886">
    <property type="term" value="C:plasma membrane"/>
    <property type="evidence" value="ECO:0007669"/>
    <property type="project" value="UniProtKB-SubCell"/>
</dbReference>
<keyword evidence="3 4" id="KW-0520">NAD</keyword>
<keyword evidence="2 3" id="KW-0813">Transport</keyword>
<evidence type="ECO:0000256" key="1">
    <source>
        <dbReference type="ARBA" id="ARBA00007569"/>
    </source>
</evidence>
<comment type="similarity">
    <text evidence="1 3 4">Belongs to the complex I 30 kDa subunit family.</text>
</comment>
<dbReference type="PANTHER" id="PTHR10884:SF14">
    <property type="entry name" value="NADH DEHYDROGENASE [UBIQUINONE] IRON-SULFUR PROTEIN 3, MITOCHONDRIAL"/>
    <property type="match status" value="1"/>
</dbReference>
<dbReference type="Pfam" id="PF00329">
    <property type="entry name" value="Complex1_30kDa"/>
    <property type="match status" value="1"/>
</dbReference>
<dbReference type="InterPro" id="IPR037232">
    <property type="entry name" value="NADH_quin_OxRdtase_su_C/D-like"/>
</dbReference>
<evidence type="ECO:0000256" key="3">
    <source>
        <dbReference type="HAMAP-Rule" id="MF_01357"/>
    </source>
</evidence>
<dbReference type="HAMAP" id="MF_01357">
    <property type="entry name" value="NDH1_NuoC"/>
    <property type="match status" value="1"/>
</dbReference>
<feature type="domain" description="NADH:ubiquinone oxidoreductase 30kDa subunit" evidence="6">
    <location>
        <begin position="33"/>
        <end position="192"/>
    </location>
</feature>
<name>A0A1I1XYH4_9GAMM</name>
<evidence type="ECO:0000259" key="6">
    <source>
        <dbReference type="Pfam" id="PF00329"/>
    </source>
</evidence>
<keyword evidence="3" id="KW-0472">Membrane</keyword>
<organism evidence="7 8">
    <name type="scientific">Dyella marensis</name>
    <dbReference type="NCBI Taxonomy" id="500610"/>
    <lineage>
        <taxon>Bacteria</taxon>
        <taxon>Pseudomonadati</taxon>
        <taxon>Pseudomonadota</taxon>
        <taxon>Gammaproteobacteria</taxon>
        <taxon>Lysobacterales</taxon>
        <taxon>Rhodanobacteraceae</taxon>
        <taxon>Dyella</taxon>
    </lineage>
</organism>
<keyword evidence="8" id="KW-1185">Reference proteome</keyword>
<comment type="function">
    <text evidence="3">NDH-1 shuttles electrons from NADH, via FMN and iron-sulfur (Fe-S) centers, to quinones in the respiratory chain. The immediate electron acceptor for the enzyme in this species is believed to be ubiquinone. Couples the redox reaction to proton translocation (for every two electrons transferred, four hydrogen ions are translocated across the cytoplasmic membrane), and thus conserves the redox energy in a proton gradient.</text>
</comment>
<dbReference type="PROSITE" id="PS00542">
    <property type="entry name" value="COMPLEX1_30K"/>
    <property type="match status" value="1"/>
</dbReference>